<dbReference type="InterPro" id="IPR051677">
    <property type="entry name" value="AfsR-DnrI-RedD_regulator"/>
</dbReference>
<comment type="caution">
    <text evidence="2">The sequence shown here is derived from an EMBL/GenBank/DDBJ whole genome shotgun (WGS) entry which is preliminary data.</text>
</comment>
<evidence type="ECO:0008006" key="4">
    <source>
        <dbReference type="Google" id="ProtNLM"/>
    </source>
</evidence>
<dbReference type="PANTHER" id="PTHR35807">
    <property type="entry name" value="TRANSCRIPTIONAL REGULATOR REDD-RELATED"/>
    <property type="match status" value="1"/>
</dbReference>
<dbReference type="SUPFAM" id="SSF117281">
    <property type="entry name" value="Kelch motif"/>
    <property type="match status" value="1"/>
</dbReference>
<keyword evidence="1" id="KW-0812">Transmembrane</keyword>
<dbReference type="AlphaFoldDB" id="A0A420BJM1"/>
<evidence type="ECO:0000256" key="1">
    <source>
        <dbReference type="SAM" id="Phobius"/>
    </source>
</evidence>
<dbReference type="GO" id="GO:0006355">
    <property type="term" value="P:regulation of DNA-templated transcription"/>
    <property type="evidence" value="ECO:0007669"/>
    <property type="project" value="TreeGrafter"/>
</dbReference>
<proteinExistence type="predicted"/>
<name>A0A420BJM1_SPHD1</name>
<protein>
    <recommendedName>
        <fullName evidence="4">Kelch motif protein</fullName>
    </recommendedName>
</protein>
<keyword evidence="1" id="KW-1133">Transmembrane helix</keyword>
<dbReference type="EMBL" id="RAPY01000001">
    <property type="protein sequence ID" value="RKE56912.1"/>
    <property type="molecule type" value="Genomic_DNA"/>
</dbReference>
<evidence type="ECO:0000313" key="3">
    <source>
        <dbReference type="Proteomes" id="UP000286246"/>
    </source>
</evidence>
<sequence>MRPCILYIIFLLLIPRLSQSQGLKFRGGHEPIDKRSSYELFDKRAISFEQEFTLKFQLSIYSSNSLGNIFRVKNKDNNTVYNLFYDEEAGNCIFRLNEEGKSSLIIAKINQQQLFKEEWITIQLTFDLQKQLFKLQIQNQIFQSPKVKLPSQYSPQVIFGKSDYLIDVPAMSIKNVQIGNTAKSYLFPLKESTGTVVHDENGIAYGSATNPTWLIVDSYKWKNLFASGSFSQAGSNYNQRTKEIYYFNQDSITIYNIKTNQTKKRAFHKPCPVKLVLANNFIDATTNKLYVYELFYTQPYQGPTVASLDLETFEWKVESEDLMKKELNHHGSFYDAQQRQFYIFGGYGNMAYSGQFNRYDLDSSKWQTVDGWTGDKIFPRYFLSAGQGSNNRIAYIFGGMGNESGEHIVGRKYLYDFYQINLDTKEITKKWDILWKDKHIVPARGLVFPDSSHFYALCYPEYLTKSNIQLYRFSVKDGSFDILGDSVPIYSDKISTHAQLYYDQQLGRLLVLVQESKDDIQSTLKVYSLNMTPITPNELNGVPLSRSNRKIFLLLLLSTICGVGLYFFWQRGRQKRKIARVAEKRVLQVPPIADTGILQTIQKDEFVRANAIFLFGEFRAFDRNKRDISHLFSTKLKQAFCLILSNSAGISSPYFSQIMWPDKSEDKVKNSRGVTINHLRKVLSEFAGIELVYKQGRFLIEHSAEFYCDYVDYIQLLANPSAAYESRLIQIIQRGKFLQGLDLPVFDTLKTEVEQNLLPILLAELHKADIAHLHKKSIEIAHTIFLLDPLNEQALFSEMKAMFALNQQNEARIKFQQFCLNYRQLMNEDFPYNLDKMI</sequence>
<keyword evidence="3" id="KW-1185">Reference proteome</keyword>
<reference evidence="2 3" key="1">
    <citation type="submission" date="2018-09" db="EMBL/GenBank/DDBJ databases">
        <title>Genomic Encyclopedia of Type Strains, Phase III (KMG-III): the genomes of soil and plant-associated and newly described type strains.</title>
        <authorList>
            <person name="Whitman W."/>
        </authorList>
    </citation>
    <scope>NUCLEOTIDE SEQUENCE [LARGE SCALE GENOMIC DNA]</scope>
    <source>
        <strain evidence="2 3">CECT 7938</strain>
    </source>
</reference>
<dbReference type="PANTHER" id="PTHR35807:SF1">
    <property type="entry name" value="TRANSCRIPTIONAL REGULATOR REDD"/>
    <property type="match status" value="1"/>
</dbReference>
<feature type="transmembrane region" description="Helical" evidence="1">
    <location>
        <begin position="551"/>
        <end position="569"/>
    </location>
</feature>
<dbReference type="Gene3D" id="2.120.10.80">
    <property type="entry name" value="Kelch-type beta propeller"/>
    <property type="match status" value="1"/>
</dbReference>
<accession>A0A420BJM1</accession>
<evidence type="ECO:0000313" key="2">
    <source>
        <dbReference type="EMBL" id="RKE56912.1"/>
    </source>
</evidence>
<dbReference type="InterPro" id="IPR015915">
    <property type="entry name" value="Kelch-typ_b-propeller"/>
</dbReference>
<dbReference type="GO" id="GO:0003677">
    <property type="term" value="F:DNA binding"/>
    <property type="evidence" value="ECO:0007669"/>
    <property type="project" value="TreeGrafter"/>
</dbReference>
<keyword evidence="1" id="KW-0472">Membrane</keyword>
<gene>
    <name evidence="2" type="ORF">DFQ12_1785</name>
</gene>
<dbReference type="Proteomes" id="UP000286246">
    <property type="component" value="Unassembled WGS sequence"/>
</dbReference>
<organism evidence="2 3">
    <name type="scientific">Sphingobacterium detergens</name>
    <dbReference type="NCBI Taxonomy" id="1145106"/>
    <lineage>
        <taxon>Bacteria</taxon>
        <taxon>Pseudomonadati</taxon>
        <taxon>Bacteroidota</taxon>
        <taxon>Sphingobacteriia</taxon>
        <taxon>Sphingobacteriales</taxon>
        <taxon>Sphingobacteriaceae</taxon>
        <taxon>Sphingobacterium</taxon>
    </lineage>
</organism>